<dbReference type="Proteomes" id="UP000708576">
    <property type="component" value="Unassembled WGS sequence"/>
</dbReference>
<name>A0ABS5JSI2_9BACT</name>
<feature type="region of interest" description="Disordered" evidence="2">
    <location>
        <begin position="92"/>
        <end position="112"/>
    </location>
</feature>
<reference evidence="3 4" key="1">
    <citation type="journal article" date="2015" name="Int. J. Syst. Evol. Microbiol.">
        <title>Carboxylicivirga linearis sp. nov., isolated from a sea cucumber culture pond.</title>
        <authorList>
            <person name="Wang F.Q."/>
            <person name="Zhou Y.X."/>
            <person name="Lin X.Z."/>
            <person name="Chen G.J."/>
            <person name="Du Z.J."/>
        </authorList>
    </citation>
    <scope>NUCLEOTIDE SEQUENCE [LARGE SCALE GENOMIC DNA]</scope>
    <source>
        <strain evidence="3 4">FB218</strain>
    </source>
</reference>
<protein>
    <recommendedName>
        <fullName evidence="5">Transglutaminase-like domain-containing protein</fullName>
    </recommendedName>
</protein>
<evidence type="ECO:0000313" key="3">
    <source>
        <dbReference type="EMBL" id="MBS2097866.1"/>
    </source>
</evidence>
<keyword evidence="4" id="KW-1185">Reference proteome</keyword>
<evidence type="ECO:0008006" key="5">
    <source>
        <dbReference type="Google" id="ProtNLM"/>
    </source>
</evidence>
<accession>A0ABS5JSI2</accession>
<evidence type="ECO:0000256" key="1">
    <source>
        <dbReference type="SAM" id="Coils"/>
    </source>
</evidence>
<gene>
    <name evidence="3" type="ORF">KEM10_06205</name>
</gene>
<evidence type="ECO:0000256" key="2">
    <source>
        <dbReference type="SAM" id="MobiDB-lite"/>
    </source>
</evidence>
<sequence>MKNLLFLFTLFFCLNSYSQVKQDDPFAKMDKDYQARMDRMNQDYEKRMERMQKEYEERLEKMNKAFESYLKKGFTEVEQTENKEKVAEVPKPVDQPAFDPKAEEPVEDVAPIPIPSPIKPDIVLGEADAFSITPMAEISTETKEYQQDIEIDFFGSIASLMIDSRMKSLSLKSVKPHSFAKYWDDFTQTYYQIYIQSITDYAQQKNLNDWGVYQLIKKSSEKIFQSANNREMWSWAILNQAGYQAKIGYNNQTVSLLLPFIQEIYEKPYYNINGDNYYLFNTRVNAKNIYTYTESFGGATRKIDLHLPFSLNFTDPSNIVVRKTTLPDDEVPIELQMDKTIIAFLNSFPQTENSVYLNAAMSGIVKETLLEHLKPKVDGLSETEAVSYLLSYLHHSFEYKTDREQFNREKMFFPDEMFYYPYSDCEDRTVLFTRLVNDLLGMDVVALTYFSHMAAATAFSTPVEGYSVMVDGRKYTITDPTFINAPIGAVMPEYEKYKPIAIKINNDSRSNNMWQMIARSLEEGNEGKVFISNRQLAENGNYMLSGWFTDQINIKGNTYQAYGGTRDLWYATFDGGGELQWFVPVNCSNNAFSQAFNVGKEGNVYSLINYSGSVNMNQRRLARSDQPAHLILGLSSQAYPVLSENLDFEVPEGKKLAFYGKYKPDGTRIDLLSFPTEKVTFDSQITVDSNNEIVVRGVVGEIEGFTKEVPILLSNASFSAEDQIESYMKTFIDQQYNSHMVALFSALKLLSLNGGRMSGMTVRNLLNKNNPDFYKRNPKIYEGLLRMQFVINDAGVIKVETYKGQNISLFSMKIKNNSNLQIIQPDENHYDIKFLNGVQVGKAIVWYDLNSIQLNGNTGDMVFDYDSDHTRKTVNINEVVD</sequence>
<feature type="coiled-coil region" evidence="1">
    <location>
        <begin position="34"/>
        <end position="72"/>
    </location>
</feature>
<proteinExistence type="predicted"/>
<dbReference type="EMBL" id="JAGUCO010000003">
    <property type="protein sequence ID" value="MBS2097866.1"/>
    <property type="molecule type" value="Genomic_DNA"/>
</dbReference>
<dbReference type="RefSeq" id="WP_212214883.1">
    <property type="nucleotide sequence ID" value="NZ_JAGUCO010000003.1"/>
</dbReference>
<comment type="caution">
    <text evidence="3">The sequence shown here is derived from an EMBL/GenBank/DDBJ whole genome shotgun (WGS) entry which is preliminary data.</text>
</comment>
<keyword evidence="1" id="KW-0175">Coiled coil</keyword>
<evidence type="ECO:0000313" key="4">
    <source>
        <dbReference type="Proteomes" id="UP000708576"/>
    </source>
</evidence>
<organism evidence="3 4">
    <name type="scientific">Carboxylicivirga linearis</name>
    <dbReference type="NCBI Taxonomy" id="1628157"/>
    <lineage>
        <taxon>Bacteria</taxon>
        <taxon>Pseudomonadati</taxon>
        <taxon>Bacteroidota</taxon>
        <taxon>Bacteroidia</taxon>
        <taxon>Marinilabiliales</taxon>
        <taxon>Marinilabiliaceae</taxon>
        <taxon>Carboxylicivirga</taxon>
    </lineage>
</organism>